<dbReference type="STRING" id="519442.Huta_0662"/>
<evidence type="ECO:0000313" key="1">
    <source>
        <dbReference type="EMBL" id="ACV10849.1"/>
    </source>
</evidence>
<dbReference type="RefSeq" id="WP_015788429.1">
    <property type="nucleotide sequence ID" value="NC_013158.1"/>
</dbReference>
<dbReference type="GeneID" id="54763355"/>
<reference evidence="1 2" key="1">
    <citation type="journal article" date="2009" name="Stand. Genomic Sci.">
        <title>Complete genome sequence of Halorhabdus utahensis type strain (AX-2).</title>
        <authorList>
            <person name="Anderson I."/>
            <person name="Tindall B.J."/>
            <person name="Pomrenke H."/>
            <person name="Goker M."/>
            <person name="Lapidus A."/>
            <person name="Nolan M."/>
            <person name="Copeland A."/>
            <person name="Glavina Del Rio T."/>
            <person name="Chen F."/>
            <person name="Tice H."/>
            <person name="Cheng J.F."/>
            <person name="Lucas S."/>
            <person name="Chertkov O."/>
            <person name="Bruce D."/>
            <person name="Brettin T."/>
            <person name="Detter J.C."/>
            <person name="Han C."/>
            <person name="Goodwin L."/>
            <person name="Land M."/>
            <person name="Hauser L."/>
            <person name="Chang Y.J."/>
            <person name="Jeffries C.D."/>
            <person name="Pitluck S."/>
            <person name="Pati A."/>
            <person name="Mavromatis K."/>
            <person name="Ivanova N."/>
            <person name="Ovchinnikova G."/>
            <person name="Chen A."/>
            <person name="Palaniappan K."/>
            <person name="Chain P."/>
            <person name="Rohde M."/>
            <person name="Bristow J."/>
            <person name="Eisen J.A."/>
            <person name="Markowitz V."/>
            <person name="Hugenholtz P."/>
            <person name="Kyrpides N.C."/>
            <person name="Klenk H.P."/>
        </authorList>
    </citation>
    <scope>NUCLEOTIDE SEQUENCE [LARGE SCALE GENOMIC DNA]</scope>
    <source>
        <strain evidence="2">DSM 12940 / JCM 11049 / AX-2</strain>
    </source>
</reference>
<gene>
    <name evidence="1" type="ordered locus">Huta_0662</name>
</gene>
<accession>C7NTC7</accession>
<organism evidence="1 2">
    <name type="scientific">Halorhabdus utahensis (strain DSM 12940 / JCM 11049 / AX-2)</name>
    <dbReference type="NCBI Taxonomy" id="519442"/>
    <lineage>
        <taxon>Archaea</taxon>
        <taxon>Methanobacteriati</taxon>
        <taxon>Methanobacteriota</taxon>
        <taxon>Stenosarchaea group</taxon>
        <taxon>Halobacteria</taxon>
        <taxon>Halobacteriales</taxon>
        <taxon>Haloarculaceae</taxon>
        <taxon>Halorhabdus</taxon>
    </lineage>
</organism>
<evidence type="ECO:0008006" key="3">
    <source>
        <dbReference type="Google" id="ProtNLM"/>
    </source>
</evidence>
<evidence type="ECO:0000313" key="2">
    <source>
        <dbReference type="Proteomes" id="UP000002071"/>
    </source>
</evidence>
<dbReference type="KEGG" id="hut:Huta_0662"/>
<keyword evidence="2" id="KW-1185">Reference proteome</keyword>
<dbReference type="OrthoDB" id="250695at2157"/>
<proteinExistence type="predicted"/>
<sequence>MATETCAVCDGEFPFDSTVHLLVHTNTEDGVLEWYVCQQCYEQDVASLLE</sequence>
<name>C7NTC7_HALUD</name>
<dbReference type="eggNOG" id="arCOG09120">
    <property type="taxonomic scope" value="Archaea"/>
</dbReference>
<dbReference type="EMBL" id="CP001687">
    <property type="protein sequence ID" value="ACV10849.1"/>
    <property type="molecule type" value="Genomic_DNA"/>
</dbReference>
<dbReference type="AlphaFoldDB" id="C7NTC7"/>
<dbReference type="HOGENOM" id="CLU_2968333_0_0_2"/>
<dbReference type="Proteomes" id="UP000002071">
    <property type="component" value="Chromosome"/>
</dbReference>
<protein>
    <recommendedName>
        <fullName evidence="3">Small CPxCG-related zinc finger protein</fullName>
    </recommendedName>
</protein>